<evidence type="ECO:0000259" key="4">
    <source>
        <dbReference type="PROSITE" id="PS51352"/>
    </source>
</evidence>
<feature type="domain" description="Thioredoxin" evidence="4">
    <location>
        <begin position="8"/>
        <end position="205"/>
    </location>
</feature>
<evidence type="ECO:0000313" key="6">
    <source>
        <dbReference type="Proteomes" id="UP000245680"/>
    </source>
</evidence>
<comment type="function">
    <text evidence="1">May be required for disulfide bond formation in some proteins.</text>
</comment>
<evidence type="ECO:0000256" key="3">
    <source>
        <dbReference type="SAM" id="SignalP"/>
    </source>
</evidence>
<keyword evidence="6" id="KW-1185">Reference proteome</keyword>
<sequence length="208" mass="22774">MRNLFAPVLPALVAAALSLAPLAAPAQEVDTSTIADMALGQADAPVTVIEYASFTCPHCATFHDEVFPDLKRNYIDTGKIRFVHREVYFDRYGLWAGMVARCGGEMRYFGVADQIYERQREWTKGGDPAEVAANLRRIGLSAGLTDTQLDACLSDGEKAQTLVAWYQQNAERDGIEGTPSFIIDGEKHSNMSYADFSALLDEKLADGS</sequence>
<accession>A0A2V2LBQ3</accession>
<dbReference type="Proteomes" id="UP000245680">
    <property type="component" value="Unassembled WGS sequence"/>
</dbReference>
<name>A0A2V2LBQ3_9RHOB</name>
<comment type="caution">
    <text evidence="5">The sequence shown here is derived from an EMBL/GenBank/DDBJ whole genome shotgun (WGS) entry which is preliminary data.</text>
</comment>
<gene>
    <name evidence="5" type="ORF">DKT77_09695</name>
</gene>
<feature type="chain" id="PRO_5015863254" evidence="3">
    <location>
        <begin position="27"/>
        <end position="208"/>
    </location>
</feature>
<dbReference type="InterPro" id="IPR013766">
    <property type="entry name" value="Thioredoxin_domain"/>
</dbReference>
<organism evidence="5 6">
    <name type="scientific">Meridianimarinicoccus roseus</name>
    <dbReference type="NCBI Taxonomy" id="2072018"/>
    <lineage>
        <taxon>Bacteria</taxon>
        <taxon>Pseudomonadati</taxon>
        <taxon>Pseudomonadota</taxon>
        <taxon>Alphaproteobacteria</taxon>
        <taxon>Rhodobacterales</taxon>
        <taxon>Paracoccaceae</taxon>
        <taxon>Meridianimarinicoccus</taxon>
    </lineage>
</organism>
<dbReference type="SUPFAM" id="SSF52833">
    <property type="entry name" value="Thioredoxin-like"/>
    <property type="match status" value="1"/>
</dbReference>
<dbReference type="PANTHER" id="PTHR13887:SF56">
    <property type="entry name" value="THIOREDOXIN-LIKE REDUCTASE RV2466C"/>
    <property type="match status" value="1"/>
</dbReference>
<dbReference type="AlphaFoldDB" id="A0A2V2LBQ3"/>
<dbReference type="InterPro" id="IPR012336">
    <property type="entry name" value="Thioredoxin-like_fold"/>
</dbReference>
<feature type="signal peptide" evidence="3">
    <location>
        <begin position="1"/>
        <end position="26"/>
    </location>
</feature>
<comment type="similarity">
    <text evidence="2">Belongs to the thioredoxin family. DsbA subfamily.</text>
</comment>
<dbReference type="InterPro" id="IPR036249">
    <property type="entry name" value="Thioredoxin-like_sf"/>
</dbReference>
<reference evidence="5 6" key="1">
    <citation type="submission" date="2018-05" db="EMBL/GenBank/DDBJ databases">
        <title>Rhodobacteraceae gen. nov., sp. nov. isolated from sea water.</title>
        <authorList>
            <person name="Ren Y."/>
        </authorList>
    </citation>
    <scope>NUCLEOTIDE SEQUENCE [LARGE SCALE GENOMIC DNA]</scope>
    <source>
        <strain evidence="5 6">TG-679</strain>
    </source>
</reference>
<dbReference type="EMBL" id="QGKU01000032">
    <property type="protein sequence ID" value="PWR02838.1"/>
    <property type="molecule type" value="Genomic_DNA"/>
</dbReference>
<dbReference type="RefSeq" id="WP_109811498.1">
    <property type="nucleotide sequence ID" value="NZ_QGKU01000032.1"/>
</dbReference>
<dbReference type="PANTHER" id="PTHR13887">
    <property type="entry name" value="GLUTATHIONE S-TRANSFERASE KAPPA"/>
    <property type="match status" value="1"/>
</dbReference>
<evidence type="ECO:0000256" key="1">
    <source>
        <dbReference type="ARBA" id="ARBA00003565"/>
    </source>
</evidence>
<proteinExistence type="inferred from homology"/>
<evidence type="ECO:0000256" key="2">
    <source>
        <dbReference type="ARBA" id="ARBA00005791"/>
    </source>
</evidence>
<dbReference type="Pfam" id="PF13462">
    <property type="entry name" value="Thioredoxin_4"/>
    <property type="match status" value="1"/>
</dbReference>
<dbReference type="Gene3D" id="3.40.30.10">
    <property type="entry name" value="Glutaredoxin"/>
    <property type="match status" value="1"/>
</dbReference>
<evidence type="ECO:0000313" key="5">
    <source>
        <dbReference type="EMBL" id="PWR02838.1"/>
    </source>
</evidence>
<protein>
    <submittedName>
        <fullName evidence="5">Thiol-disulfide oxidoreductase</fullName>
    </submittedName>
</protein>
<dbReference type="PROSITE" id="PS51352">
    <property type="entry name" value="THIOREDOXIN_2"/>
    <property type="match status" value="1"/>
</dbReference>
<keyword evidence="3" id="KW-0732">Signal</keyword>
<dbReference type="OrthoDB" id="8478320at2"/>